<organism evidence="5 6">
    <name type="scientific">Aspergillus udagawae</name>
    <dbReference type="NCBI Taxonomy" id="91492"/>
    <lineage>
        <taxon>Eukaryota</taxon>
        <taxon>Fungi</taxon>
        <taxon>Dikarya</taxon>
        <taxon>Ascomycota</taxon>
        <taxon>Pezizomycotina</taxon>
        <taxon>Eurotiomycetes</taxon>
        <taxon>Eurotiomycetidae</taxon>
        <taxon>Eurotiales</taxon>
        <taxon>Aspergillaceae</taxon>
        <taxon>Aspergillus</taxon>
        <taxon>Aspergillus subgen. Fumigati</taxon>
    </lineage>
</organism>
<dbReference type="AlphaFoldDB" id="A0A8H3RVX1"/>
<dbReference type="InterPro" id="IPR002018">
    <property type="entry name" value="CarbesteraseB"/>
</dbReference>
<reference evidence="5 6" key="1">
    <citation type="submission" date="2020-01" db="EMBL/GenBank/DDBJ databases">
        <title>Draft genome sequence of Aspergillus udagawae IFM 46972.</title>
        <authorList>
            <person name="Takahashi H."/>
            <person name="Yaguchi T."/>
        </authorList>
    </citation>
    <scope>NUCLEOTIDE SEQUENCE [LARGE SCALE GENOMIC DNA]</scope>
    <source>
        <strain evidence="5 6">IFM 46972</strain>
    </source>
</reference>
<evidence type="ECO:0000256" key="2">
    <source>
        <dbReference type="ARBA" id="ARBA00022801"/>
    </source>
</evidence>
<evidence type="ECO:0000256" key="1">
    <source>
        <dbReference type="ARBA" id="ARBA00005964"/>
    </source>
</evidence>
<keyword evidence="2 3" id="KW-0378">Hydrolase</keyword>
<dbReference type="PANTHER" id="PTHR43142">
    <property type="entry name" value="CARBOXYLIC ESTER HYDROLASE"/>
    <property type="match status" value="1"/>
</dbReference>
<feature type="domain" description="Carboxylesterase type B" evidence="4">
    <location>
        <begin position="55"/>
        <end position="493"/>
    </location>
</feature>
<dbReference type="EC" id="3.1.1.-" evidence="3"/>
<evidence type="ECO:0000313" key="5">
    <source>
        <dbReference type="EMBL" id="GFF41929.1"/>
    </source>
</evidence>
<name>A0A8H3RVX1_9EURO</name>
<dbReference type="GO" id="GO:0016787">
    <property type="term" value="F:hydrolase activity"/>
    <property type="evidence" value="ECO:0007669"/>
    <property type="project" value="UniProtKB-KW"/>
</dbReference>
<evidence type="ECO:0000259" key="4">
    <source>
        <dbReference type="Pfam" id="PF00135"/>
    </source>
</evidence>
<dbReference type="InterPro" id="IPR029058">
    <property type="entry name" value="AB_hydrolase_fold"/>
</dbReference>
<dbReference type="PROSITE" id="PS00122">
    <property type="entry name" value="CARBOXYLESTERASE_B_1"/>
    <property type="match status" value="1"/>
</dbReference>
<dbReference type="SUPFAM" id="SSF53474">
    <property type="entry name" value="alpha/beta-Hydrolases"/>
    <property type="match status" value="1"/>
</dbReference>
<dbReference type="Proteomes" id="UP000465221">
    <property type="component" value="Unassembled WGS sequence"/>
</dbReference>
<proteinExistence type="inferred from homology"/>
<dbReference type="PANTHER" id="PTHR43142:SF11">
    <property type="entry name" value="CARBOXYLIC ESTER HYDROLASE"/>
    <property type="match status" value="1"/>
</dbReference>
<dbReference type="Pfam" id="PF00135">
    <property type="entry name" value="COesterase"/>
    <property type="match status" value="1"/>
</dbReference>
<evidence type="ECO:0000313" key="6">
    <source>
        <dbReference type="Proteomes" id="UP000465221"/>
    </source>
</evidence>
<dbReference type="Gene3D" id="3.40.50.1820">
    <property type="entry name" value="alpha/beta hydrolase"/>
    <property type="match status" value="1"/>
</dbReference>
<comment type="caution">
    <text evidence="5">The sequence shown here is derived from an EMBL/GenBank/DDBJ whole genome shotgun (WGS) entry which is preliminary data.</text>
</comment>
<sequence length="582" mass="64618">MELNPAYYWVSLLPKETVQEPWTRLWMLTSFLHFPALISCLRDLHSGRFTTMATTLQTRFLGEVRGKSHDGVSQFLGIQYATLKDRFADAELIEQREGSILDASKDGPTALSPSFGCDFELGHIQHILPKKELPQSDLNCLNLNITVPAGTTEISKLPVFLFIHGGGLVLGANSWPQFDYARFVKLSVEKNLPIVAVSMNYRLGAFGFLTSDELRRAGYNANNGLRDQKVAMRWVQKHIADFGGDPDNVTLAGMSAGGACVTYHLDSDEQLFKRAIVMSGTCLLIQPLPYDLHEQNYQQAIATLGLANSSSEERIRTLLETPGEDLVARIPPAVLAVPAIDGDIVSSAISYAQVADKASNFPRGKKWCEDLIIGDAQMDASIMAFLMSHTKKDCASKFVTALNTILASKSDVAQQTLDKYNITKDMTDDEAFPAVLNYMNDIAFFAPVLTFAKGWKNDVYVYHFNEGNPWDGPWKDRASHILDLAYLFQNFREFMGPAQQQLAITFAEDFFKFCHGVKPWPAVAPNDVEAGFTARVYGPAPNVGQVNGPYNEGSLRRSLLFDHADQVSLDEFAKVLALFRTL</sequence>
<comment type="similarity">
    <text evidence="1 3">Belongs to the type-B carboxylesterase/lipase family.</text>
</comment>
<gene>
    <name evidence="5" type="ORF">IFM46972_06699</name>
</gene>
<dbReference type="EMBL" id="BLKC01000047">
    <property type="protein sequence ID" value="GFF41929.1"/>
    <property type="molecule type" value="Genomic_DNA"/>
</dbReference>
<dbReference type="InterPro" id="IPR019826">
    <property type="entry name" value="Carboxylesterase_B_AS"/>
</dbReference>
<evidence type="ECO:0000256" key="3">
    <source>
        <dbReference type="RuleBase" id="RU361235"/>
    </source>
</evidence>
<accession>A0A8H3RVX1</accession>
<protein>
    <recommendedName>
        <fullName evidence="3">Carboxylic ester hydrolase</fullName>
        <ecNumber evidence="3">3.1.1.-</ecNumber>
    </recommendedName>
</protein>